<accession>A0A7R9KBT8</accession>
<protein>
    <submittedName>
        <fullName evidence="2">Uncharacterized protein</fullName>
    </submittedName>
</protein>
<reference evidence="2" key="1">
    <citation type="submission" date="2020-11" db="EMBL/GenBank/DDBJ databases">
        <authorList>
            <person name="Tran Van P."/>
        </authorList>
    </citation>
    <scope>NUCLEOTIDE SEQUENCE</scope>
</reference>
<gene>
    <name evidence="2" type="ORF">OSB1V03_LOCUS572</name>
</gene>
<keyword evidence="1" id="KW-0472">Membrane</keyword>
<dbReference type="Proteomes" id="UP000759131">
    <property type="component" value="Unassembled WGS sequence"/>
</dbReference>
<evidence type="ECO:0000256" key="1">
    <source>
        <dbReference type="SAM" id="Phobius"/>
    </source>
</evidence>
<dbReference type="EMBL" id="CAJPIZ010000119">
    <property type="protein sequence ID" value="CAG2100506.1"/>
    <property type="molecule type" value="Genomic_DNA"/>
</dbReference>
<proteinExistence type="predicted"/>
<keyword evidence="1" id="KW-0812">Transmembrane</keyword>
<feature type="transmembrane region" description="Helical" evidence="1">
    <location>
        <begin position="158"/>
        <end position="180"/>
    </location>
</feature>
<keyword evidence="1" id="KW-1133">Transmembrane helix</keyword>
<dbReference type="AlphaFoldDB" id="A0A7R9KBT8"/>
<keyword evidence="3" id="KW-1185">Reference proteome</keyword>
<dbReference type="EMBL" id="OC854694">
    <property type="protein sequence ID" value="CAD7620076.1"/>
    <property type="molecule type" value="Genomic_DNA"/>
</dbReference>
<name>A0A7R9KBT8_9ACAR</name>
<organism evidence="2">
    <name type="scientific">Medioppia subpectinata</name>
    <dbReference type="NCBI Taxonomy" id="1979941"/>
    <lineage>
        <taxon>Eukaryota</taxon>
        <taxon>Metazoa</taxon>
        <taxon>Ecdysozoa</taxon>
        <taxon>Arthropoda</taxon>
        <taxon>Chelicerata</taxon>
        <taxon>Arachnida</taxon>
        <taxon>Acari</taxon>
        <taxon>Acariformes</taxon>
        <taxon>Sarcoptiformes</taxon>
        <taxon>Oribatida</taxon>
        <taxon>Brachypylina</taxon>
        <taxon>Oppioidea</taxon>
        <taxon>Oppiidae</taxon>
        <taxon>Medioppia</taxon>
    </lineage>
</organism>
<evidence type="ECO:0000313" key="3">
    <source>
        <dbReference type="Proteomes" id="UP000759131"/>
    </source>
</evidence>
<sequence>MQFDYLFEYQIFIRDFGQNVTKFTFDSNENAFLLCEKYSQNESLVDEKTVFWPKYQLFVEFDKNSSKALKFRIRLNGKQFSPYFSIPSIGSRETKYEFKSAFFWRKTNKILVLAKNETKIAIFDFKGTETRILSLRFQDLFGCWKREKTFWELHGKRLVMTMAAAVWLSFLLALCGYKYAEFRFEFGANSALC</sequence>
<evidence type="ECO:0000313" key="2">
    <source>
        <dbReference type="EMBL" id="CAD7620076.1"/>
    </source>
</evidence>